<evidence type="ECO:0000313" key="5">
    <source>
        <dbReference type="Proteomes" id="UP001596392"/>
    </source>
</evidence>
<keyword evidence="1 4" id="KW-0378">Hydrolase</keyword>
<dbReference type="InterPro" id="IPR007560">
    <property type="entry name" value="Restrct_endonuc_IV_Mrr"/>
</dbReference>
<evidence type="ECO:0000256" key="1">
    <source>
        <dbReference type="ARBA" id="ARBA00022801"/>
    </source>
</evidence>
<dbReference type="RefSeq" id="WP_376809731.1">
    <property type="nucleotide sequence ID" value="NZ_JBHTAC010000047.1"/>
</dbReference>
<evidence type="ECO:0000259" key="3">
    <source>
        <dbReference type="Pfam" id="PF04471"/>
    </source>
</evidence>
<comment type="caution">
    <text evidence="4">The sequence shown here is derived from an EMBL/GenBank/DDBJ whole genome shotgun (WGS) entry which is preliminary data.</text>
</comment>
<dbReference type="InterPro" id="IPR011856">
    <property type="entry name" value="tRNA_endonuc-like_dom_sf"/>
</dbReference>
<proteinExistence type="predicted"/>
<evidence type="ECO:0000313" key="4">
    <source>
        <dbReference type="EMBL" id="MFC7246954.1"/>
    </source>
</evidence>
<dbReference type="InterPro" id="IPR011335">
    <property type="entry name" value="Restrct_endonuc-II-like"/>
</dbReference>
<evidence type="ECO:0000256" key="2">
    <source>
        <dbReference type="SAM" id="MobiDB-lite"/>
    </source>
</evidence>
<dbReference type="EC" id="3.1.21.-" evidence="4"/>
<dbReference type="Gene3D" id="3.40.1350.10">
    <property type="match status" value="1"/>
</dbReference>
<feature type="compositionally biased region" description="Low complexity" evidence="2">
    <location>
        <begin position="16"/>
        <end position="36"/>
    </location>
</feature>
<keyword evidence="4" id="KW-0255">Endonuclease</keyword>
<dbReference type="GO" id="GO:0016787">
    <property type="term" value="F:hydrolase activity"/>
    <property type="evidence" value="ECO:0007669"/>
    <property type="project" value="UniProtKB-KW"/>
</dbReference>
<feature type="domain" description="Restriction endonuclease type IV Mrr" evidence="3">
    <location>
        <begin position="389"/>
        <end position="501"/>
    </location>
</feature>
<reference evidence="5" key="1">
    <citation type="journal article" date="2019" name="Int. J. Syst. Evol. Microbiol.">
        <title>The Global Catalogue of Microorganisms (GCM) 10K type strain sequencing project: providing services to taxonomists for standard genome sequencing and annotation.</title>
        <authorList>
            <consortium name="The Broad Institute Genomics Platform"/>
            <consortium name="The Broad Institute Genome Sequencing Center for Infectious Disease"/>
            <person name="Wu L."/>
            <person name="Ma J."/>
        </authorList>
    </citation>
    <scope>NUCLEOTIDE SEQUENCE [LARGE SCALE GENOMIC DNA]</scope>
    <source>
        <strain evidence="5">CGMCC 1.9106</strain>
    </source>
</reference>
<sequence length="524" mass="58572">MAKRSPSAAEYHRRQQAQAKEAARQQRAAENAAKATQRAERENYLASRGREADNKTHEVQQRVLSLQSLLEVGLRRSARVDLVSLKKAPENPPFAPGAVGVPAQRPSWEMFAPSRPGMIKSVLEGRTRQEQRELAAKRQYEAAQRSWEQSEHVRLEQLAALRREHLGLLATKQQAADAHNRTIDELASGVRSRRKDAVEKYLQTVLRRMPLPAAFTRRSEVIYSPHAEQVVVKLQLPSRDVVPVVKGYSYIQSKDEIRPAPRPAKEVAELYRATIAQVALLVTRDLFDADQMLREVGFNGHVDTVDPATGQSVYPCLISLTVDRDRFSSLNLRQVNPEDCLRHLNALVSQHPYELKGITPILDFERSKYAFVEGMDAVAMLDSRPDLMQLSAGEFEHLVRQVFEAMGMQGWTTTPSKDDGVDGVVFNPTPFVGGLTIVQAKRYKDVVGVNHIRELAGAMEEKKAGHGVLVTTSWFTAGGWQKAREHGRIELVDGPRLVHLIKEHLGKDVLIGIKRPKTASTGPS</sequence>
<organism evidence="4 5">
    <name type="scientific">Catellatospora aurea</name>
    <dbReference type="NCBI Taxonomy" id="1337874"/>
    <lineage>
        <taxon>Bacteria</taxon>
        <taxon>Bacillati</taxon>
        <taxon>Actinomycetota</taxon>
        <taxon>Actinomycetes</taxon>
        <taxon>Micromonosporales</taxon>
        <taxon>Micromonosporaceae</taxon>
        <taxon>Catellatospora</taxon>
    </lineage>
</organism>
<dbReference type="InterPro" id="IPR052906">
    <property type="entry name" value="Type_IV_Methyl-Rstrct_Enzyme"/>
</dbReference>
<dbReference type="SUPFAM" id="SSF52980">
    <property type="entry name" value="Restriction endonuclease-like"/>
    <property type="match status" value="1"/>
</dbReference>
<dbReference type="PROSITE" id="PS00758">
    <property type="entry name" value="ARGE_DAPE_CPG2_1"/>
    <property type="match status" value="1"/>
</dbReference>
<protein>
    <submittedName>
        <fullName evidence="4">Restriction endonuclease</fullName>
        <ecNumber evidence="4">3.1.21.-</ecNumber>
    </submittedName>
</protein>
<dbReference type="InterPro" id="IPR001261">
    <property type="entry name" value="ArgE/DapE_CS"/>
</dbReference>
<dbReference type="GO" id="GO:0004519">
    <property type="term" value="F:endonuclease activity"/>
    <property type="evidence" value="ECO:0007669"/>
    <property type="project" value="UniProtKB-KW"/>
</dbReference>
<dbReference type="Pfam" id="PF04471">
    <property type="entry name" value="Mrr_cat"/>
    <property type="match status" value="1"/>
</dbReference>
<accession>A0ABW2H6N9</accession>
<dbReference type="Proteomes" id="UP001596392">
    <property type="component" value="Unassembled WGS sequence"/>
</dbReference>
<keyword evidence="5" id="KW-1185">Reference proteome</keyword>
<dbReference type="EMBL" id="JBHTAC010000047">
    <property type="protein sequence ID" value="MFC7246954.1"/>
    <property type="molecule type" value="Genomic_DNA"/>
</dbReference>
<dbReference type="PANTHER" id="PTHR30015:SF7">
    <property type="entry name" value="TYPE IV METHYL-DIRECTED RESTRICTION ENZYME ECOKMRR"/>
    <property type="match status" value="1"/>
</dbReference>
<keyword evidence="4" id="KW-0540">Nuclease</keyword>
<dbReference type="PANTHER" id="PTHR30015">
    <property type="entry name" value="MRR RESTRICTION SYSTEM PROTEIN"/>
    <property type="match status" value="1"/>
</dbReference>
<gene>
    <name evidence="4" type="ORF">ACFQO7_31135</name>
</gene>
<feature type="compositionally biased region" description="Basic and acidic residues" evidence="2">
    <location>
        <begin position="37"/>
        <end position="57"/>
    </location>
</feature>
<feature type="region of interest" description="Disordered" evidence="2">
    <location>
        <begin position="1"/>
        <end position="57"/>
    </location>
</feature>
<name>A0ABW2H6N9_9ACTN</name>